<feature type="signal peptide" evidence="3">
    <location>
        <begin position="1"/>
        <end position="18"/>
    </location>
</feature>
<dbReference type="Proteomes" id="UP000269721">
    <property type="component" value="Unassembled WGS sequence"/>
</dbReference>
<evidence type="ECO:0000256" key="3">
    <source>
        <dbReference type="SAM" id="SignalP"/>
    </source>
</evidence>
<protein>
    <recommendedName>
        <fullName evidence="6">Galactose oxidase</fullName>
    </recommendedName>
</protein>
<keyword evidence="5" id="KW-1185">Reference proteome</keyword>
<reference evidence="5" key="1">
    <citation type="journal article" date="2018" name="Nat. Microbiol.">
        <title>Leveraging single-cell genomics to expand the fungal tree of life.</title>
        <authorList>
            <person name="Ahrendt S.R."/>
            <person name="Quandt C.A."/>
            <person name="Ciobanu D."/>
            <person name="Clum A."/>
            <person name="Salamov A."/>
            <person name="Andreopoulos B."/>
            <person name="Cheng J.F."/>
            <person name="Woyke T."/>
            <person name="Pelin A."/>
            <person name="Henrissat B."/>
            <person name="Reynolds N.K."/>
            <person name="Benny G.L."/>
            <person name="Smith M.E."/>
            <person name="James T.Y."/>
            <person name="Grigoriev I.V."/>
        </authorList>
    </citation>
    <scope>NUCLEOTIDE SEQUENCE [LARGE SCALE GENOMIC DNA]</scope>
</reference>
<accession>A0A4P9WPZ8</accession>
<proteinExistence type="predicted"/>
<evidence type="ECO:0000313" key="5">
    <source>
        <dbReference type="Proteomes" id="UP000269721"/>
    </source>
</evidence>
<dbReference type="Pfam" id="PF24681">
    <property type="entry name" value="Kelch_KLHDC2_KLHL20_DRC7"/>
    <property type="match status" value="1"/>
</dbReference>
<keyword evidence="1" id="KW-0880">Kelch repeat</keyword>
<dbReference type="Gene3D" id="2.120.10.80">
    <property type="entry name" value="Kelch-type beta propeller"/>
    <property type="match status" value="1"/>
</dbReference>
<name>A0A4P9WPZ8_9FUNG</name>
<feature type="chain" id="PRO_5020402875" description="Galactose oxidase" evidence="3">
    <location>
        <begin position="19"/>
        <end position="357"/>
    </location>
</feature>
<sequence>MHWPSLLSLLLLVGAGRAKRSDLPVPARFSGVLVTAKVQELHMFGGGVAPDVSTATRNLSKPFSVIESSYVVVLSEEDLFQNAHQHAVVRTLDSKNNSEGRFSAKGQACGAIESGAFVLCYGGVVLHSYNDATSASTYVNSTLGVYDTLAGNFTTPMALSGSVIPRLEYAAMAVVGNTSLLFGGFSPDISSPDGLSNATYSITFNETIPTDPTTLNLPPPTTAVVEEINGTAPTARWQHCMTPVGPDSILLYGGNGSAALSDTWIFSTTQSTWTELTPNISPGARWNAACATTLNNTAFLFGGDDGTGGTKNDLWRFDANGTWVNVNTTGAPPTPRVYSSMTAVGSDWLVVSGMLVV</sequence>
<gene>
    <name evidence="4" type="ORF">BDK51DRAFT_34643</name>
</gene>
<dbReference type="PANTHER" id="PTHR46093">
    <property type="entry name" value="ACYL-COA-BINDING DOMAIN-CONTAINING PROTEIN 5"/>
    <property type="match status" value="1"/>
</dbReference>
<dbReference type="OrthoDB" id="10250130at2759"/>
<dbReference type="EMBL" id="KZ993965">
    <property type="protein sequence ID" value="RKO94223.1"/>
    <property type="molecule type" value="Genomic_DNA"/>
</dbReference>
<keyword evidence="2" id="KW-0677">Repeat</keyword>
<evidence type="ECO:0000256" key="1">
    <source>
        <dbReference type="ARBA" id="ARBA00022441"/>
    </source>
</evidence>
<evidence type="ECO:0000313" key="4">
    <source>
        <dbReference type="EMBL" id="RKO94223.1"/>
    </source>
</evidence>
<keyword evidence="3" id="KW-0732">Signal</keyword>
<dbReference type="InterPro" id="IPR015915">
    <property type="entry name" value="Kelch-typ_b-propeller"/>
</dbReference>
<dbReference type="SUPFAM" id="SSF117281">
    <property type="entry name" value="Kelch motif"/>
    <property type="match status" value="1"/>
</dbReference>
<dbReference type="AlphaFoldDB" id="A0A4P9WPZ8"/>
<dbReference type="PANTHER" id="PTHR46093:SF18">
    <property type="entry name" value="FIBRONECTIN TYPE-III DOMAIN-CONTAINING PROTEIN"/>
    <property type="match status" value="1"/>
</dbReference>
<organism evidence="4 5">
    <name type="scientific">Blyttiomyces helicus</name>
    <dbReference type="NCBI Taxonomy" id="388810"/>
    <lineage>
        <taxon>Eukaryota</taxon>
        <taxon>Fungi</taxon>
        <taxon>Fungi incertae sedis</taxon>
        <taxon>Chytridiomycota</taxon>
        <taxon>Chytridiomycota incertae sedis</taxon>
        <taxon>Chytridiomycetes</taxon>
        <taxon>Chytridiomycetes incertae sedis</taxon>
        <taxon>Blyttiomyces</taxon>
    </lineage>
</organism>
<evidence type="ECO:0000256" key="2">
    <source>
        <dbReference type="ARBA" id="ARBA00022737"/>
    </source>
</evidence>
<evidence type="ECO:0008006" key="6">
    <source>
        <dbReference type="Google" id="ProtNLM"/>
    </source>
</evidence>